<name>A0A1T4RJD5_9GAMM</name>
<feature type="domain" description="Flagellar basal-body/hook protein C-terminal" evidence="7">
    <location>
        <begin position="670"/>
        <end position="707"/>
    </location>
</feature>
<dbReference type="STRING" id="64969.SAMN02745127_02418"/>
<dbReference type="Pfam" id="PF22638">
    <property type="entry name" value="FlgK_D1"/>
    <property type="match status" value="1"/>
</dbReference>
<evidence type="ECO:0000259" key="7">
    <source>
        <dbReference type="Pfam" id="PF06429"/>
    </source>
</evidence>
<evidence type="ECO:0000256" key="2">
    <source>
        <dbReference type="ARBA" id="ARBA00004613"/>
    </source>
</evidence>
<dbReference type="PANTHER" id="PTHR30033">
    <property type="entry name" value="FLAGELLAR HOOK-ASSOCIATED PROTEIN 1"/>
    <property type="match status" value="1"/>
</dbReference>
<sequence length="711" mass="77247">MSELIKIGSTGVRVNQNNLGVTGHNIANVDTDGYSRQDAIQATNPSISMGNGHFGQGARTDTVRRIVDEFMVTQLRNDTSLAKEREMMLGYAKQLDNLLSDADSSPGNALNEFFAAMQSLADDPNNMPLRNMVLAQGDALSQRFNLMQERFDDMQTSVNVQLKGTVSEINRISSNIAELNTAIIEAEGSNGLPANDLRDARDEQLRSLSEYVDVSLTKVADGTYSVFIGEGFPLVVNNKNYELSAEPLSSDIQRLGIVFNDVKGDKDVTKLIRGGELGGMLKFRDKLLSDAQNQIGRLALTIGDTFNAQHKLGIDLNNQIGGDFFRDVNELELMEGRVSAYRDNSPSTNIRFSVEITDTKALTDKDYVLKAISGDTFSIVDAEGNPVRFQKNTTPVTYSNTVTLAELNRNDGVSDELKITVDGFDLYLSSDAAKRVAKGDQFLIQPARYAAGQIERDITSPEELAIASPLRFEPHLANTGSGELRSLVAAETFRSNSVDPTFSPNSAAAGDYAFIDQLDGTFKMYQGGSVQSLPQGLSVSYTAINATNDVLTYEVRDPNTNTVLHTGTYTQGVEQDMLPADWGIQFRLGGNPVVGDSFKVNFNTDGFGDNSNALRLTALQGEPTLKGDMSYQDAYAHTTEMVGTTTAEAKITAQSGAAILSQTKNLRDSVSGVNLDEEAANLVRFQQAYNASSQLISTAKQLFDTLLAAVR</sequence>
<dbReference type="GO" id="GO:0044780">
    <property type="term" value="P:bacterial-type flagellum assembly"/>
    <property type="evidence" value="ECO:0007669"/>
    <property type="project" value="InterPro"/>
</dbReference>
<comment type="subcellular location">
    <subcellularLocation>
        <location evidence="1">Bacterial flagellum</location>
    </subcellularLocation>
    <subcellularLocation>
        <location evidence="2">Secreted</location>
    </subcellularLocation>
</comment>
<dbReference type="SUPFAM" id="SSF64518">
    <property type="entry name" value="Phase 1 flagellin"/>
    <property type="match status" value="2"/>
</dbReference>
<keyword evidence="5" id="KW-0964">Secreted</keyword>
<evidence type="ECO:0000259" key="8">
    <source>
        <dbReference type="Pfam" id="PF22638"/>
    </source>
</evidence>
<evidence type="ECO:0000256" key="6">
    <source>
        <dbReference type="ARBA" id="ARBA00023143"/>
    </source>
</evidence>
<evidence type="ECO:0000313" key="9">
    <source>
        <dbReference type="EMBL" id="OPX54822.1"/>
    </source>
</evidence>
<gene>
    <name evidence="9" type="ORF">BTE48_12435</name>
</gene>
<dbReference type="PANTHER" id="PTHR30033:SF1">
    <property type="entry name" value="FLAGELLAR HOOK-ASSOCIATED PROTEIN 1"/>
    <property type="match status" value="1"/>
</dbReference>
<evidence type="ECO:0000256" key="3">
    <source>
        <dbReference type="ARBA" id="ARBA00009677"/>
    </source>
</evidence>
<protein>
    <recommendedName>
        <fullName evidence="4">Flagellar hook-associated protein 1</fullName>
    </recommendedName>
</protein>
<evidence type="ECO:0000256" key="4">
    <source>
        <dbReference type="ARBA" id="ARBA00016244"/>
    </source>
</evidence>
<dbReference type="GO" id="GO:0009424">
    <property type="term" value="C:bacterial-type flagellum hook"/>
    <property type="evidence" value="ECO:0007669"/>
    <property type="project" value="InterPro"/>
</dbReference>
<dbReference type="GO" id="GO:0005576">
    <property type="term" value="C:extracellular region"/>
    <property type="evidence" value="ECO:0007669"/>
    <property type="project" value="UniProtKB-SubCell"/>
</dbReference>
<evidence type="ECO:0000256" key="1">
    <source>
        <dbReference type="ARBA" id="ARBA00004365"/>
    </source>
</evidence>
<comment type="caution">
    <text evidence="9">The sequence shown here is derived from an EMBL/GenBank/DDBJ whole genome shotgun (WGS) entry which is preliminary data.</text>
</comment>
<keyword evidence="10" id="KW-1185">Reference proteome</keyword>
<keyword evidence="9" id="KW-0969">Cilium</keyword>
<comment type="similarity">
    <text evidence="3">Belongs to the flagella basal body rod proteins family.</text>
</comment>
<evidence type="ECO:0000313" key="10">
    <source>
        <dbReference type="Proteomes" id="UP000191418"/>
    </source>
</evidence>
<reference evidence="9 10" key="1">
    <citation type="submission" date="2017-01" db="EMBL/GenBank/DDBJ databases">
        <title>Genome Sequencing of a Marine Spirillum, Oceanospirillum multiglobuliferum ATCC 33336, from Japan.</title>
        <authorList>
            <person name="Carney J.G."/>
            <person name="Trachtenberg A.M."/>
            <person name="Rheaume B.A."/>
            <person name="Linnane J.D."/>
            <person name="Pitts N.L."/>
            <person name="Mykles D.L."/>
            <person name="Maclea K.S."/>
        </authorList>
    </citation>
    <scope>NUCLEOTIDE SEQUENCE [LARGE SCALE GENOMIC DNA]</scope>
    <source>
        <strain evidence="9 10">ATCC 33336</strain>
    </source>
</reference>
<dbReference type="RefSeq" id="WP_078745972.1">
    <property type="nucleotide sequence ID" value="NZ_FUXG01000017.1"/>
</dbReference>
<dbReference type="OrthoDB" id="9802553at2"/>
<organism evidence="9 10">
    <name type="scientific">Oceanospirillum multiglobuliferum</name>
    <dbReference type="NCBI Taxonomy" id="64969"/>
    <lineage>
        <taxon>Bacteria</taxon>
        <taxon>Pseudomonadati</taxon>
        <taxon>Pseudomonadota</taxon>
        <taxon>Gammaproteobacteria</taxon>
        <taxon>Oceanospirillales</taxon>
        <taxon>Oceanospirillaceae</taxon>
        <taxon>Oceanospirillum</taxon>
    </lineage>
</organism>
<dbReference type="InterPro" id="IPR010930">
    <property type="entry name" value="Flg_bb/hook_C_dom"/>
</dbReference>
<dbReference type="InterPro" id="IPR053927">
    <property type="entry name" value="FlgK_helical"/>
</dbReference>
<keyword evidence="9" id="KW-0282">Flagellum</keyword>
<dbReference type="GO" id="GO:0005198">
    <property type="term" value="F:structural molecule activity"/>
    <property type="evidence" value="ECO:0007669"/>
    <property type="project" value="InterPro"/>
</dbReference>
<dbReference type="EMBL" id="MTSM01000018">
    <property type="protein sequence ID" value="OPX54822.1"/>
    <property type="molecule type" value="Genomic_DNA"/>
</dbReference>
<evidence type="ECO:0000256" key="5">
    <source>
        <dbReference type="ARBA" id="ARBA00022525"/>
    </source>
</evidence>
<proteinExistence type="inferred from homology"/>
<dbReference type="NCBIfam" id="TIGR02492">
    <property type="entry name" value="flgK_ends"/>
    <property type="match status" value="1"/>
</dbReference>
<feature type="domain" description="Flagellar hook-associated protein FlgK helical" evidence="8">
    <location>
        <begin position="93"/>
        <end position="325"/>
    </location>
</feature>
<keyword evidence="6" id="KW-0975">Bacterial flagellum</keyword>
<accession>A0A1T4RJD5</accession>
<dbReference type="AlphaFoldDB" id="A0A1T4RJD5"/>
<dbReference type="Proteomes" id="UP000191418">
    <property type="component" value="Unassembled WGS sequence"/>
</dbReference>
<dbReference type="PRINTS" id="PR01005">
    <property type="entry name" value="FLGHOOKAP1"/>
</dbReference>
<dbReference type="InterPro" id="IPR002371">
    <property type="entry name" value="FlgK"/>
</dbReference>
<keyword evidence="9" id="KW-0966">Cell projection</keyword>
<dbReference type="Pfam" id="PF06429">
    <property type="entry name" value="Flg_bbr_C"/>
    <property type="match status" value="1"/>
</dbReference>